<dbReference type="EMBL" id="CM023482">
    <property type="protein sequence ID" value="KAH6939510.1"/>
    <property type="molecule type" value="Genomic_DNA"/>
</dbReference>
<name>A0ACB7SY28_HYAAI</name>
<evidence type="ECO:0000313" key="1">
    <source>
        <dbReference type="EMBL" id="KAH6939510.1"/>
    </source>
</evidence>
<keyword evidence="2" id="KW-1185">Reference proteome</keyword>
<dbReference type="Proteomes" id="UP000821845">
    <property type="component" value="Chromosome 2"/>
</dbReference>
<accession>A0ACB7SY28</accession>
<evidence type="ECO:0000313" key="2">
    <source>
        <dbReference type="Proteomes" id="UP000821845"/>
    </source>
</evidence>
<protein>
    <submittedName>
        <fullName evidence="1">Uncharacterized protein</fullName>
    </submittedName>
</protein>
<organism evidence="1 2">
    <name type="scientific">Hyalomma asiaticum</name>
    <name type="common">Tick</name>
    <dbReference type="NCBI Taxonomy" id="266040"/>
    <lineage>
        <taxon>Eukaryota</taxon>
        <taxon>Metazoa</taxon>
        <taxon>Ecdysozoa</taxon>
        <taxon>Arthropoda</taxon>
        <taxon>Chelicerata</taxon>
        <taxon>Arachnida</taxon>
        <taxon>Acari</taxon>
        <taxon>Parasitiformes</taxon>
        <taxon>Ixodida</taxon>
        <taxon>Ixodoidea</taxon>
        <taxon>Ixodidae</taxon>
        <taxon>Hyalomminae</taxon>
        <taxon>Hyalomma</taxon>
    </lineage>
</organism>
<sequence>MNEIRILWLLTAVLASSQWVQANDECVLVTPNVLRLGSIETVVVMVSGRSQRVNVSLESHPVGRRPFFQRTLDADPGSPVTMEVSVGYNDLSELQLSKEDVQVTLTVQCGSLWNRQVRLGVSGTSADLLFLQTDKPIYHPGSIVNIRFIALDGSLKPASTPFMLEVRNPQDVVLEQKDFIPDRQLMLSHQFEIPKHTVLGEWKLLMRYGHRLDFGDAEYVLGRKDVVDKLGEQKGERSLRGQGSPRGRSDGHRASYGHTRVCTQRAGRVLRVAVPGVNGTK</sequence>
<reference evidence="1" key="1">
    <citation type="submission" date="2020-05" db="EMBL/GenBank/DDBJ databases">
        <title>Large-scale comparative analyses of tick genomes elucidate their genetic diversity and vector capacities.</title>
        <authorList>
            <person name="Jia N."/>
            <person name="Wang J."/>
            <person name="Shi W."/>
            <person name="Du L."/>
            <person name="Sun Y."/>
            <person name="Zhan W."/>
            <person name="Jiang J."/>
            <person name="Wang Q."/>
            <person name="Zhang B."/>
            <person name="Ji P."/>
            <person name="Sakyi L.B."/>
            <person name="Cui X."/>
            <person name="Yuan T."/>
            <person name="Jiang B."/>
            <person name="Yang W."/>
            <person name="Lam T.T.-Y."/>
            <person name="Chang Q."/>
            <person name="Ding S."/>
            <person name="Wang X."/>
            <person name="Zhu J."/>
            <person name="Ruan X."/>
            <person name="Zhao L."/>
            <person name="Wei J."/>
            <person name="Que T."/>
            <person name="Du C."/>
            <person name="Cheng J."/>
            <person name="Dai P."/>
            <person name="Han X."/>
            <person name="Huang E."/>
            <person name="Gao Y."/>
            <person name="Liu J."/>
            <person name="Shao H."/>
            <person name="Ye R."/>
            <person name="Li L."/>
            <person name="Wei W."/>
            <person name="Wang X."/>
            <person name="Wang C."/>
            <person name="Yang T."/>
            <person name="Huo Q."/>
            <person name="Li W."/>
            <person name="Guo W."/>
            <person name="Chen H."/>
            <person name="Zhou L."/>
            <person name="Ni X."/>
            <person name="Tian J."/>
            <person name="Zhou Y."/>
            <person name="Sheng Y."/>
            <person name="Liu T."/>
            <person name="Pan Y."/>
            <person name="Xia L."/>
            <person name="Li J."/>
            <person name="Zhao F."/>
            <person name="Cao W."/>
        </authorList>
    </citation>
    <scope>NUCLEOTIDE SEQUENCE</scope>
    <source>
        <strain evidence="1">Hyas-2018</strain>
    </source>
</reference>
<gene>
    <name evidence="1" type="ORF">HPB50_018820</name>
</gene>
<comment type="caution">
    <text evidence="1">The sequence shown here is derived from an EMBL/GenBank/DDBJ whole genome shotgun (WGS) entry which is preliminary data.</text>
</comment>
<proteinExistence type="predicted"/>